<evidence type="ECO:0000313" key="1">
    <source>
        <dbReference type="EMBL" id="MBB5035566.1"/>
    </source>
</evidence>
<dbReference type="Proteomes" id="UP000590740">
    <property type="component" value="Unassembled WGS sequence"/>
</dbReference>
<evidence type="ECO:0000313" key="2">
    <source>
        <dbReference type="Proteomes" id="UP000590740"/>
    </source>
</evidence>
<dbReference type="InterPro" id="IPR029044">
    <property type="entry name" value="Nucleotide-diphossugar_trans"/>
</dbReference>
<organism evidence="1 2">
    <name type="scientific">Prosthecobacter vanneervenii</name>
    <dbReference type="NCBI Taxonomy" id="48466"/>
    <lineage>
        <taxon>Bacteria</taxon>
        <taxon>Pseudomonadati</taxon>
        <taxon>Verrucomicrobiota</taxon>
        <taxon>Verrucomicrobiia</taxon>
        <taxon>Verrucomicrobiales</taxon>
        <taxon>Verrucomicrobiaceae</taxon>
        <taxon>Prosthecobacter</taxon>
    </lineage>
</organism>
<dbReference type="RefSeq" id="WP_184344494.1">
    <property type="nucleotide sequence ID" value="NZ_JACHIG010000019.1"/>
</dbReference>
<reference evidence="1 2" key="1">
    <citation type="submission" date="2020-08" db="EMBL/GenBank/DDBJ databases">
        <title>Genomic Encyclopedia of Type Strains, Phase IV (KMG-IV): sequencing the most valuable type-strain genomes for metagenomic binning, comparative biology and taxonomic classification.</title>
        <authorList>
            <person name="Goeker M."/>
        </authorList>
    </citation>
    <scope>NUCLEOTIDE SEQUENCE [LARGE SCALE GENOMIC DNA]</scope>
    <source>
        <strain evidence="1 2">DSM 12252</strain>
    </source>
</reference>
<sequence length="253" mass="29132">MSFHPHSLSTETLMEREALRLEGVTVSVGFDDMLDATLKLNMPQLDNMIVVTSHEDRRTQEVARKHGAMLVVTDLHRKNGRRFNKGAAINAGFNYFQHHGWRLHLDADIALPGNFRRLIFNHHHLERSCMYGADRVDVIGLEELAEARQAEQHEHGCILHPRMNRSVSARFVDTLHGYVPIGYFQLWHCSCQQPYPYSLGTAAHDDVMFALRWPESQRRLLPGVFVHHVCAREPVCGENWDGQRRQPRLSEKA</sequence>
<accession>A0A7W7YG43</accession>
<dbReference type="GO" id="GO:0016740">
    <property type="term" value="F:transferase activity"/>
    <property type="evidence" value="ECO:0007669"/>
    <property type="project" value="UniProtKB-KW"/>
</dbReference>
<comment type="caution">
    <text evidence="1">The sequence shown here is derived from an EMBL/GenBank/DDBJ whole genome shotgun (WGS) entry which is preliminary data.</text>
</comment>
<dbReference type="EMBL" id="JACHIG010000019">
    <property type="protein sequence ID" value="MBB5035566.1"/>
    <property type="molecule type" value="Genomic_DNA"/>
</dbReference>
<protein>
    <submittedName>
        <fullName evidence="1">Glycosyltransferase involved in cell wall biosynthesis</fullName>
    </submittedName>
</protein>
<dbReference type="SUPFAM" id="SSF53448">
    <property type="entry name" value="Nucleotide-diphospho-sugar transferases"/>
    <property type="match status" value="1"/>
</dbReference>
<name>A0A7W7YG43_9BACT</name>
<proteinExistence type="predicted"/>
<dbReference type="Gene3D" id="3.90.550.10">
    <property type="entry name" value="Spore Coat Polysaccharide Biosynthesis Protein SpsA, Chain A"/>
    <property type="match status" value="1"/>
</dbReference>
<keyword evidence="2" id="KW-1185">Reference proteome</keyword>
<gene>
    <name evidence="1" type="ORF">HNQ65_005179</name>
</gene>
<dbReference type="AlphaFoldDB" id="A0A7W7YG43"/>
<keyword evidence="1" id="KW-0808">Transferase</keyword>